<proteinExistence type="predicted"/>
<gene>
    <name evidence="2" type="ORF">NDU88_003742</name>
</gene>
<evidence type="ECO:0000313" key="3">
    <source>
        <dbReference type="Proteomes" id="UP001066276"/>
    </source>
</evidence>
<dbReference type="EMBL" id="JANPWB010000002">
    <property type="protein sequence ID" value="KAJ1208356.1"/>
    <property type="molecule type" value="Genomic_DNA"/>
</dbReference>
<sequence length="272" mass="29605">MPDCSSHIQRLRGSELELRFHENCDISSFESRVGTCKLSESHATSLISISPKQTLTKIEQTSDMMVPVRGFVAFLVTTFSTGPGLRRYLPPAFTQWLQRNSRYGISGYEPPSPPLLRWSCSARPARDSGLSPPHPCYIRGDGARTGALYNAADVRSPRLPWAPLLFRWGTAPLSDLRHGRPLGSPAPLSLGGPTRAPRGSSSMWGHLIPPPPRFSAGSDQASLSMPRLGDCGSRGRARRHAIPQSQRCTPGLKRSGPGSAPNIPEEGSFTLR</sequence>
<dbReference type="AlphaFoldDB" id="A0AAV7W5X1"/>
<protein>
    <submittedName>
        <fullName evidence="2">Uncharacterized protein</fullName>
    </submittedName>
</protein>
<comment type="caution">
    <text evidence="2">The sequence shown here is derived from an EMBL/GenBank/DDBJ whole genome shotgun (WGS) entry which is preliminary data.</text>
</comment>
<organism evidence="2 3">
    <name type="scientific">Pleurodeles waltl</name>
    <name type="common">Iberian ribbed newt</name>
    <dbReference type="NCBI Taxonomy" id="8319"/>
    <lineage>
        <taxon>Eukaryota</taxon>
        <taxon>Metazoa</taxon>
        <taxon>Chordata</taxon>
        <taxon>Craniata</taxon>
        <taxon>Vertebrata</taxon>
        <taxon>Euteleostomi</taxon>
        <taxon>Amphibia</taxon>
        <taxon>Batrachia</taxon>
        <taxon>Caudata</taxon>
        <taxon>Salamandroidea</taxon>
        <taxon>Salamandridae</taxon>
        <taxon>Pleurodelinae</taxon>
        <taxon>Pleurodeles</taxon>
    </lineage>
</organism>
<keyword evidence="3" id="KW-1185">Reference proteome</keyword>
<feature type="region of interest" description="Disordered" evidence="1">
    <location>
        <begin position="179"/>
        <end position="272"/>
    </location>
</feature>
<reference evidence="2" key="1">
    <citation type="journal article" date="2022" name="bioRxiv">
        <title>Sequencing and chromosome-scale assembly of the giantPleurodeles waltlgenome.</title>
        <authorList>
            <person name="Brown T."/>
            <person name="Elewa A."/>
            <person name="Iarovenko S."/>
            <person name="Subramanian E."/>
            <person name="Araus A.J."/>
            <person name="Petzold A."/>
            <person name="Susuki M."/>
            <person name="Suzuki K.-i.T."/>
            <person name="Hayashi T."/>
            <person name="Toyoda A."/>
            <person name="Oliveira C."/>
            <person name="Osipova E."/>
            <person name="Leigh N.D."/>
            <person name="Simon A."/>
            <person name="Yun M.H."/>
        </authorList>
    </citation>
    <scope>NUCLEOTIDE SEQUENCE</scope>
    <source>
        <strain evidence="2">20211129_DDA</strain>
        <tissue evidence="2">Liver</tissue>
    </source>
</reference>
<accession>A0AAV7W5X1</accession>
<name>A0AAV7W5X1_PLEWA</name>
<evidence type="ECO:0000256" key="1">
    <source>
        <dbReference type="SAM" id="MobiDB-lite"/>
    </source>
</evidence>
<evidence type="ECO:0000313" key="2">
    <source>
        <dbReference type="EMBL" id="KAJ1208356.1"/>
    </source>
</evidence>
<dbReference type="Proteomes" id="UP001066276">
    <property type="component" value="Chromosome 1_2"/>
</dbReference>